<dbReference type="Pfam" id="PF03748">
    <property type="entry name" value="FliL"/>
    <property type="match status" value="1"/>
</dbReference>
<keyword evidence="13" id="KW-0966">Cell projection</keyword>
<dbReference type="GO" id="GO:0005886">
    <property type="term" value="C:plasma membrane"/>
    <property type="evidence" value="ECO:0007669"/>
    <property type="project" value="UniProtKB-SubCell"/>
</dbReference>
<keyword evidence="7 10" id="KW-0283">Flagellar rotation</keyword>
<dbReference type="OrthoDB" id="9799777at2"/>
<dbReference type="PANTHER" id="PTHR35091">
    <property type="entry name" value="FLAGELLAR PROTEIN FLIL"/>
    <property type="match status" value="1"/>
</dbReference>
<dbReference type="GO" id="GO:0009425">
    <property type="term" value="C:bacterial-type flagellum basal body"/>
    <property type="evidence" value="ECO:0007669"/>
    <property type="project" value="InterPro"/>
</dbReference>
<keyword evidence="13" id="KW-0969">Cilium</keyword>
<keyword evidence="4 10" id="KW-1003">Cell membrane</keyword>
<evidence type="ECO:0000256" key="6">
    <source>
        <dbReference type="ARBA" id="ARBA00022692"/>
    </source>
</evidence>
<dbReference type="GO" id="GO:0006935">
    <property type="term" value="P:chemotaxis"/>
    <property type="evidence" value="ECO:0007669"/>
    <property type="project" value="UniProtKB-KW"/>
</dbReference>
<evidence type="ECO:0000256" key="12">
    <source>
        <dbReference type="SAM" id="SignalP"/>
    </source>
</evidence>
<feature type="chain" id="PRO_5028999604" description="Flagellar protein FliL" evidence="12">
    <location>
        <begin position="25"/>
        <end position="153"/>
    </location>
</feature>
<accession>A0A7C9MDS5</accession>
<evidence type="ECO:0000256" key="5">
    <source>
        <dbReference type="ARBA" id="ARBA00022500"/>
    </source>
</evidence>
<keyword evidence="5 10" id="KW-0145">Chemotaxis</keyword>
<evidence type="ECO:0000313" key="14">
    <source>
        <dbReference type="Proteomes" id="UP000482487"/>
    </source>
</evidence>
<reference evidence="13 14" key="1">
    <citation type="submission" date="2020-01" db="EMBL/GenBank/DDBJ databases">
        <title>Genome sequence of Desulfovibrio aerotolerans DSM 16695(T).</title>
        <authorList>
            <person name="Karnachuk O."/>
            <person name="Avakyan M."/>
            <person name="Mardanov A."/>
            <person name="Kadnikov V."/>
            <person name="Ravin N."/>
        </authorList>
    </citation>
    <scope>NUCLEOTIDE SEQUENCE [LARGE SCALE GENOMIC DNA]</scope>
    <source>
        <strain evidence="13 14">DSM 16695</strain>
    </source>
</reference>
<dbReference type="GO" id="GO:0071978">
    <property type="term" value="P:bacterial-type flagellum-dependent swarming motility"/>
    <property type="evidence" value="ECO:0007669"/>
    <property type="project" value="TreeGrafter"/>
</dbReference>
<keyword evidence="12" id="KW-0732">Signal</keyword>
<proteinExistence type="inferred from homology"/>
<dbReference type="AlphaFoldDB" id="A0A7C9MDS5"/>
<comment type="caution">
    <text evidence="13">The sequence shown here is derived from an EMBL/GenBank/DDBJ whole genome shotgun (WGS) entry which is preliminary data.</text>
</comment>
<evidence type="ECO:0000313" key="13">
    <source>
        <dbReference type="EMBL" id="MYL82070.1"/>
    </source>
</evidence>
<comment type="similarity">
    <text evidence="3 10">Belongs to the FliL family.</text>
</comment>
<feature type="compositionally biased region" description="Basic and acidic residues" evidence="11">
    <location>
        <begin position="33"/>
        <end position="54"/>
    </location>
</feature>
<comment type="subcellular location">
    <subcellularLocation>
        <location evidence="2">Cell membrane</location>
        <topology evidence="2">Single-pass membrane protein</topology>
    </subcellularLocation>
</comment>
<evidence type="ECO:0000256" key="1">
    <source>
        <dbReference type="ARBA" id="ARBA00002254"/>
    </source>
</evidence>
<comment type="function">
    <text evidence="1 10">Controls the rotational direction of flagella during chemotaxis.</text>
</comment>
<keyword evidence="8" id="KW-1133">Transmembrane helix</keyword>
<dbReference type="RefSeq" id="WP_160958510.1">
    <property type="nucleotide sequence ID" value="NZ_WVUD01000003.1"/>
</dbReference>
<evidence type="ECO:0000256" key="8">
    <source>
        <dbReference type="ARBA" id="ARBA00022989"/>
    </source>
</evidence>
<keyword evidence="9 10" id="KW-0472">Membrane</keyword>
<feature type="region of interest" description="Disordered" evidence="11">
    <location>
        <begin position="23"/>
        <end position="54"/>
    </location>
</feature>
<evidence type="ECO:0000256" key="3">
    <source>
        <dbReference type="ARBA" id="ARBA00008281"/>
    </source>
</evidence>
<evidence type="ECO:0000256" key="7">
    <source>
        <dbReference type="ARBA" id="ARBA00022779"/>
    </source>
</evidence>
<evidence type="ECO:0000256" key="11">
    <source>
        <dbReference type="SAM" id="MobiDB-lite"/>
    </source>
</evidence>
<dbReference type="EMBL" id="WVUD01000003">
    <property type="protein sequence ID" value="MYL82070.1"/>
    <property type="molecule type" value="Genomic_DNA"/>
</dbReference>
<keyword evidence="6" id="KW-0812">Transmembrane</keyword>
<keyword evidence="13" id="KW-0282">Flagellum</keyword>
<keyword evidence="14" id="KW-1185">Reference proteome</keyword>
<evidence type="ECO:0000256" key="9">
    <source>
        <dbReference type="ARBA" id="ARBA00023136"/>
    </source>
</evidence>
<dbReference type="Proteomes" id="UP000482487">
    <property type="component" value="Unassembled WGS sequence"/>
</dbReference>
<dbReference type="PANTHER" id="PTHR35091:SF2">
    <property type="entry name" value="FLAGELLAR PROTEIN FLIL"/>
    <property type="match status" value="1"/>
</dbReference>
<sequence>MRHGVQLLLVFLVLVLAVPASVSASSEGGHGGGDSKKKEKSEKKEKGDKKEAGKAENGVITIGPLVVNILSNKGYRFLRLEMIVECADNEAAERLVKADAKEELILMLSNKVADNLLANSGKMILRKELIDLFSKYTGPDKVKNLYFAEFVFQ</sequence>
<evidence type="ECO:0000256" key="4">
    <source>
        <dbReference type="ARBA" id="ARBA00022475"/>
    </source>
</evidence>
<evidence type="ECO:0000256" key="10">
    <source>
        <dbReference type="RuleBase" id="RU364125"/>
    </source>
</evidence>
<name>A0A7C9MDS5_9BACT</name>
<protein>
    <recommendedName>
        <fullName evidence="10">Flagellar protein FliL</fullName>
    </recommendedName>
</protein>
<dbReference type="InterPro" id="IPR005503">
    <property type="entry name" value="FliL"/>
</dbReference>
<evidence type="ECO:0000256" key="2">
    <source>
        <dbReference type="ARBA" id="ARBA00004162"/>
    </source>
</evidence>
<feature type="signal peptide" evidence="12">
    <location>
        <begin position="1"/>
        <end position="24"/>
    </location>
</feature>
<organism evidence="13 14">
    <name type="scientific">Solidesulfovibrio aerotolerans</name>
    <dbReference type="NCBI Taxonomy" id="295255"/>
    <lineage>
        <taxon>Bacteria</taxon>
        <taxon>Pseudomonadati</taxon>
        <taxon>Thermodesulfobacteriota</taxon>
        <taxon>Desulfovibrionia</taxon>
        <taxon>Desulfovibrionales</taxon>
        <taxon>Desulfovibrionaceae</taxon>
        <taxon>Solidesulfovibrio</taxon>
    </lineage>
</organism>
<gene>
    <name evidence="13" type="ORF">GTA51_02820</name>
</gene>